<organism evidence="10 11">
    <name type="scientific">Candidatus Liptonbacteria bacterium RIFOXYC1_FULL_36_8</name>
    <dbReference type="NCBI Taxonomy" id="1798655"/>
    <lineage>
        <taxon>Bacteria</taxon>
        <taxon>Candidatus Liptoniibacteriota</taxon>
    </lineage>
</organism>
<comment type="catalytic activity">
    <reaction evidence="8">
        <text>DNA(n) + a 2'-deoxyribonucleoside 5'-triphosphate = DNA(n+1) + diphosphate</text>
        <dbReference type="Rhea" id="RHEA:22508"/>
        <dbReference type="Rhea" id="RHEA-COMP:17339"/>
        <dbReference type="Rhea" id="RHEA-COMP:17340"/>
        <dbReference type="ChEBI" id="CHEBI:33019"/>
        <dbReference type="ChEBI" id="CHEBI:61560"/>
        <dbReference type="ChEBI" id="CHEBI:173112"/>
        <dbReference type="EC" id="2.7.7.7"/>
    </reaction>
</comment>
<dbReference type="Proteomes" id="UP000177246">
    <property type="component" value="Unassembled WGS sequence"/>
</dbReference>
<dbReference type="PANTHER" id="PTHR32294:SF0">
    <property type="entry name" value="DNA POLYMERASE III SUBUNIT ALPHA"/>
    <property type="match status" value="1"/>
</dbReference>
<dbReference type="GO" id="GO:0003887">
    <property type="term" value="F:DNA-directed DNA polymerase activity"/>
    <property type="evidence" value="ECO:0007669"/>
    <property type="project" value="UniProtKB-KW"/>
</dbReference>
<dbReference type="SMART" id="SM00481">
    <property type="entry name" value="POLIIIAc"/>
    <property type="match status" value="1"/>
</dbReference>
<dbReference type="InterPro" id="IPR029460">
    <property type="entry name" value="DNAPol_HHH"/>
</dbReference>
<dbReference type="EMBL" id="MHLF01000026">
    <property type="protein sequence ID" value="OGZ03148.1"/>
    <property type="molecule type" value="Genomic_DNA"/>
</dbReference>
<dbReference type="GO" id="GO:0006260">
    <property type="term" value="P:DNA replication"/>
    <property type="evidence" value="ECO:0007669"/>
    <property type="project" value="UniProtKB-KW"/>
</dbReference>
<dbReference type="Pfam" id="PF07733">
    <property type="entry name" value="DNA_pol3_alpha"/>
    <property type="match status" value="1"/>
</dbReference>
<name>A0A1G2CRS6_9BACT</name>
<dbReference type="Pfam" id="PF17657">
    <property type="entry name" value="DNA_pol3_finger"/>
    <property type="match status" value="1"/>
</dbReference>
<dbReference type="InterPro" id="IPR004805">
    <property type="entry name" value="DnaE2/DnaE/PolC"/>
</dbReference>
<evidence type="ECO:0000256" key="5">
    <source>
        <dbReference type="ARBA" id="ARBA00022695"/>
    </source>
</evidence>
<dbReference type="EC" id="2.7.7.7" evidence="2"/>
<evidence type="ECO:0000259" key="9">
    <source>
        <dbReference type="SMART" id="SM00481"/>
    </source>
</evidence>
<dbReference type="InterPro" id="IPR011708">
    <property type="entry name" value="DNA_pol3_alpha_NTPase_dom"/>
</dbReference>
<evidence type="ECO:0000256" key="3">
    <source>
        <dbReference type="ARBA" id="ARBA00019114"/>
    </source>
</evidence>
<dbReference type="InterPro" id="IPR041931">
    <property type="entry name" value="DNA_pol3_alpha_thumb_dom"/>
</dbReference>
<dbReference type="Gene3D" id="3.20.20.140">
    <property type="entry name" value="Metal-dependent hydrolases"/>
    <property type="match status" value="1"/>
</dbReference>
<dbReference type="AlphaFoldDB" id="A0A1G2CRS6"/>
<dbReference type="InterPro" id="IPR004365">
    <property type="entry name" value="NA-bd_OB_tRNA"/>
</dbReference>
<comment type="caution">
    <text evidence="10">The sequence shown here is derived from an EMBL/GenBank/DDBJ whole genome shotgun (WGS) entry which is preliminary data.</text>
</comment>
<accession>A0A1G2CRS6</accession>
<evidence type="ECO:0000256" key="6">
    <source>
        <dbReference type="ARBA" id="ARBA00022705"/>
    </source>
</evidence>
<proteinExistence type="predicted"/>
<dbReference type="Gene3D" id="1.10.150.870">
    <property type="match status" value="1"/>
</dbReference>
<comment type="subcellular location">
    <subcellularLocation>
        <location evidence="1">Cytoplasm</location>
    </subcellularLocation>
</comment>
<evidence type="ECO:0000256" key="8">
    <source>
        <dbReference type="ARBA" id="ARBA00049244"/>
    </source>
</evidence>
<dbReference type="NCBIfam" id="TIGR00594">
    <property type="entry name" value="polc"/>
    <property type="match status" value="1"/>
</dbReference>
<dbReference type="InterPro" id="IPR040982">
    <property type="entry name" value="DNA_pol3_finger"/>
</dbReference>
<dbReference type="InterPro" id="IPR004013">
    <property type="entry name" value="PHP_dom"/>
</dbReference>
<dbReference type="Pfam" id="PF02811">
    <property type="entry name" value="PHP"/>
    <property type="match status" value="1"/>
</dbReference>
<dbReference type="GO" id="GO:0005737">
    <property type="term" value="C:cytoplasm"/>
    <property type="evidence" value="ECO:0007669"/>
    <property type="project" value="UniProtKB-SubCell"/>
</dbReference>
<dbReference type="SUPFAM" id="SSF89550">
    <property type="entry name" value="PHP domain-like"/>
    <property type="match status" value="1"/>
</dbReference>
<dbReference type="CDD" id="cd12113">
    <property type="entry name" value="PHP_PolIIIA_DnaE3"/>
    <property type="match status" value="1"/>
</dbReference>
<dbReference type="GO" id="GO:0008408">
    <property type="term" value="F:3'-5' exonuclease activity"/>
    <property type="evidence" value="ECO:0007669"/>
    <property type="project" value="InterPro"/>
</dbReference>
<evidence type="ECO:0000256" key="7">
    <source>
        <dbReference type="ARBA" id="ARBA00022932"/>
    </source>
</evidence>
<feature type="domain" description="Polymerase/histidinol phosphatase N-terminal" evidence="9">
    <location>
        <begin position="4"/>
        <end position="71"/>
    </location>
</feature>
<sequence length="1051" mass="118969">MNFTHLHTHSHYSLLDGLAKIDELVNRTKELGMNSIALTDHGNLYGAVEFYKKAKKAGIKPILGVEAYIAPKDRREKGGHEEKYFHLILLAKNNEGWKNLMKLVTRANLEGFYYKPRMDKEILREHSCGLIASSACLAGEIPQLIMANRLEEAEKTIREFQEIFGKENFFLELSHHPNIKELAKVNSAIISLSKSTGAPLIATQDIHYLKKEDAEFHDILLAVQTGNKLSDDDRLTLKIDDFSLTSPEEMAEFFKDFPEAIKNTASIADRCNVELTLGKTLLPKFPLPENFSSDFEYLEYLSREWLKDRFPEPDQKTLERLDYELSVIKQTGFAGYFLIVQDLINWAKKRGIAVGPGRGSAAGSLVSYILNITDINPLKYNLFFERFLNPERIQMPDIDMDFADTRRDEVLGYVRQKYGEDHVAQIITFGTMAARAAIRDVGRALSAGYSFCDGLAKMIPFNSSLSETLKAIPEFKEKYESDNLAKKIIDAAIHLEGVARHASVHACGTVISPESLTEYIPLQRSPQDENAIITQFEMHAVEDLGLLKMDFLGLKNLTIIEETIKLVKTFKDEEIKISALPLDDKKTFDLLQAGDTTGVFQFESSGMRRYMKELKPSEFEDLIAMVSLYRPGPMELIPEYIARKFKKKPVVYLHPLLKPALENTYGIMIYQEQLMASARALAGFSLGEADVLRKAVGKKIHSLLLEQKEKLIQGCLKNNVPHNIAEKFWTLIEPFDRYGFNRSHAACYALIGYRTAFLRAHYPVEFSTSLLNSDINDIDRLSFLTGEAKKLNIPVLPPDVNSSMEKFMPEGESIRFGLTAIKNVGKSIAFAIMEERLKNGPYVNFSDFLLRVDHKDLNKKSLESMAKAGALDSFKIERGQILANIDNIIRFAAGNRKSKNNGPSLFGSSFSSSSSIKLDPAPPATSKEKLSWEKELLGFYVSEHPLEQHKEKLAKYSVRKIKDVSTLKNDRLNVRIAGTISQIKRYTTKTGQPMIFAKIADFSEPIEMMVFHDALSRNPEIWKENNVVLAEGRVSWRNDDPKFICNKIVEL</sequence>
<evidence type="ECO:0000313" key="10">
    <source>
        <dbReference type="EMBL" id="OGZ03148.1"/>
    </source>
</evidence>
<dbReference type="GO" id="GO:0003676">
    <property type="term" value="F:nucleic acid binding"/>
    <property type="evidence" value="ECO:0007669"/>
    <property type="project" value="InterPro"/>
</dbReference>
<dbReference type="CDD" id="cd04485">
    <property type="entry name" value="DnaE_OBF"/>
    <property type="match status" value="1"/>
</dbReference>
<dbReference type="InterPro" id="IPR016195">
    <property type="entry name" value="Pol/histidinol_Pase-like"/>
</dbReference>
<evidence type="ECO:0000256" key="1">
    <source>
        <dbReference type="ARBA" id="ARBA00004496"/>
    </source>
</evidence>
<dbReference type="NCBIfam" id="NF005298">
    <property type="entry name" value="PRK06826.1"/>
    <property type="match status" value="1"/>
</dbReference>
<protein>
    <recommendedName>
        <fullName evidence="3">DNA polymerase III subunit alpha</fullName>
        <ecNumber evidence="2">2.7.7.7</ecNumber>
    </recommendedName>
</protein>
<dbReference type="InterPro" id="IPR003141">
    <property type="entry name" value="Pol/His_phosphatase_N"/>
</dbReference>
<dbReference type="Pfam" id="PF01336">
    <property type="entry name" value="tRNA_anti-codon"/>
    <property type="match status" value="1"/>
</dbReference>
<keyword evidence="4" id="KW-0808">Transferase</keyword>
<dbReference type="Gene3D" id="1.10.10.1600">
    <property type="entry name" value="Bacterial DNA polymerase III alpha subunit, thumb domain"/>
    <property type="match status" value="1"/>
</dbReference>
<evidence type="ECO:0000256" key="4">
    <source>
        <dbReference type="ARBA" id="ARBA00022679"/>
    </source>
</evidence>
<dbReference type="PANTHER" id="PTHR32294">
    <property type="entry name" value="DNA POLYMERASE III SUBUNIT ALPHA"/>
    <property type="match status" value="1"/>
</dbReference>
<evidence type="ECO:0000313" key="11">
    <source>
        <dbReference type="Proteomes" id="UP000177246"/>
    </source>
</evidence>
<dbReference type="Pfam" id="PF14579">
    <property type="entry name" value="HHH_6"/>
    <property type="match status" value="1"/>
</dbReference>
<reference evidence="10 11" key="1">
    <citation type="journal article" date="2016" name="Nat. Commun.">
        <title>Thousands of microbial genomes shed light on interconnected biogeochemical processes in an aquifer system.</title>
        <authorList>
            <person name="Anantharaman K."/>
            <person name="Brown C.T."/>
            <person name="Hug L.A."/>
            <person name="Sharon I."/>
            <person name="Castelle C.J."/>
            <person name="Probst A.J."/>
            <person name="Thomas B.C."/>
            <person name="Singh A."/>
            <person name="Wilkins M.J."/>
            <person name="Karaoz U."/>
            <person name="Brodie E.L."/>
            <person name="Williams K.H."/>
            <person name="Hubbard S.S."/>
            <person name="Banfield J.F."/>
        </authorList>
    </citation>
    <scope>NUCLEOTIDE SEQUENCE [LARGE SCALE GENOMIC DNA]</scope>
</reference>
<keyword evidence="6" id="KW-0235">DNA replication</keyword>
<dbReference type="NCBIfam" id="NF004226">
    <property type="entry name" value="PRK05673.1"/>
    <property type="match status" value="1"/>
</dbReference>
<keyword evidence="5" id="KW-0548">Nucleotidyltransferase</keyword>
<gene>
    <name evidence="10" type="ORF">A2430_01245</name>
</gene>
<keyword evidence="7" id="KW-0239">DNA-directed DNA polymerase</keyword>
<evidence type="ECO:0000256" key="2">
    <source>
        <dbReference type="ARBA" id="ARBA00012417"/>
    </source>
</evidence>